<protein>
    <submittedName>
        <fullName evidence="1">Uncharacterized protein</fullName>
    </submittedName>
</protein>
<dbReference type="Proteomes" id="UP001596020">
    <property type="component" value="Unassembled WGS sequence"/>
</dbReference>
<comment type="caution">
    <text evidence="1">The sequence shown here is derived from an EMBL/GenBank/DDBJ whole genome shotgun (WGS) entry which is preliminary data.</text>
</comment>
<name>A0ABV9K7G0_9PORP</name>
<reference evidence="2" key="1">
    <citation type="journal article" date="2019" name="Int. J. Syst. Evol. Microbiol.">
        <title>The Global Catalogue of Microorganisms (GCM) 10K type strain sequencing project: providing services to taxonomists for standard genome sequencing and annotation.</title>
        <authorList>
            <consortium name="The Broad Institute Genomics Platform"/>
            <consortium name="The Broad Institute Genome Sequencing Center for Infectious Disease"/>
            <person name="Wu L."/>
            <person name="Ma J."/>
        </authorList>
    </citation>
    <scope>NUCLEOTIDE SEQUENCE [LARGE SCALE GENOMIC DNA]</scope>
    <source>
        <strain evidence="2">CGMCC 4.7357</strain>
    </source>
</reference>
<accession>A0ABV9K7G0</accession>
<organism evidence="1 2">
    <name type="scientific">Falsiporphyromonas endometrii</name>
    <dbReference type="NCBI Taxonomy" id="1387297"/>
    <lineage>
        <taxon>Bacteria</taxon>
        <taxon>Pseudomonadati</taxon>
        <taxon>Bacteroidota</taxon>
        <taxon>Bacteroidia</taxon>
        <taxon>Bacteroidales</taxon>
        <taxon>Porphyromonadaceae</taxon>
        <taxon>Falsiporphyromonas</taxon>
    </lineage>
</organism>
<gene>
    <name evidence="1" type="ORF">ACFO3G_05890</name>
</gene>
<sequence>MKISILLTILLIIISIGEAFFQEGGVCLIAGKHIDDFASVKFNLVNEMYQRAVKLVIRGYYLLNTVSLTNTLKTTQTRLIQLQNLKFEG</sequence>
<proteinExistence type="predicted"/>
<evidence type="ECO:0000313" key="2">
    <source>
        <dbReference type="Proteomes" id="UP001596020"/>
    </source>
</evidence>
<keyword evidence="2" id="KW-1185">Reference proteome</keyword>
<evidence type="ECO:0000313" key="1">
    <source>
        <dbReference type="EMBL" id="MFC4666130.1"/>
    </source>
</evidence>
<dbReference type="EMBL" id="JBHSGO010000176">
    <property type="protein sequence ID" value="MFC4666130.1"/>
    <property type="molecule type" value="Genomic_DNA"/>
</dbReference>
<dbReference type="RefSeq" id="WP_380078892.1">
    <property type="nucleotide sequence ID" value="NZ_JBHSGO010000176.1"/>
</dbReference>